<gene>
    <name evidence="1" type="ORF">CHS0354_014921</name>
</gene>
<keyword evidence="2" id="KW-1185">Reference proteome</keyword>
<name>A0AAE0TAS6_9BIVA</name>
<evidence type="ECO:0000313" key="1">
    <source>
        <dbReference type="EMBL" id="KAK3606588.1"/>
    </source>
</evidence>
<proteinExistence type="predicted"/>
<sequence>MVTFWGDRRLCETTSSITYTGGTEGLARQHHQLPILEGDRGVGETTSSITYTGGGTERLVRQHHQLPILEGDRGVGKTTSSITYTIGGTEGLVRQHHQLPILGGQRGWQDNIINYLYWGDRGVATRKQRGEPIANNIRRQRIVCSDQYLSYYYRARCYSDQRSLIYEPDPPLQPTSYHVRYCE</sequence>
<dbReference type="EMBL" id="JAEAOA010000919">
    <property type="protein sequence ID" value="KAK3606588.1"/>
    <property type="molecule type" value="Genomic_DNA"/>
</dbReference>
<organism evidence="1 2">
    <name type="scientific">Potamilus streckersoni</name>
    <dbReference type="NCBI Taxonomy" id="2493646"/>
    <lineage>
        <taxon>Eukaryota</taxon>
        <taxon>Metazoa</taxon>
        <taxon>Spiralia</taxon>
        <taxon>Lophotrochozoa</taxon>
        <taxon>Mollusca</taxon>
        <taxon>Bivalvia</taxon>
        <taxon>Autobranchia</taxon>
        <taxon>Heteroconchia</taxon>
        <taxon>Palaeoheterodonta</taxon>
        <taxon>Unionida</taxon>
        <taxon>Unionoidea</taxon>
        <taxon>Unionidae</taxon>
        <taxon>Ambleminae</taxon>
        <taxon>Lampsilini</taxon>
        <taxon>Potamilus</taxon>
    </lineage>
</organism>
<reference evidence="1" key="2">
    <citation type="journal article" date="2021" name="Genome Biol. Evol.">
        <title>Developing a high-quality reference genome for a parasitic bivalve with doubly uniparental inheritance (Bivalvia: Unionida).</title>
        <authorList>
            <person name="Smith C.H."/>
        </authorList>
    </citation>
    <scope>NUCLEOTIDE SEQUENCE</scope>
    <source>
        <strain evidence="1">CHS0354</strain>
        <tissue evidence="1">Mantle</tissue>
    </source>
</reference>
<dbReference type="Proteomes" id="UP001195483">
    <property type="component" value="Unassembled WGS sequence"/>
</dbReference>
<evidence type="ECO:0000313" key="2">
    <source>
        <dbReference type="Proteomes" id="UP001195483"/>
    </source>
</evidence>
<reference evidence="1" key="3">
    <citation type="submission" date="2023-05" db="EMBL/GenBank/DDBJ databases">
        <authorList>
            <person name="Smith C.H."/>
        </authorList>
    </citation>
    <scope>NUCLEOTIDE SEQUENCE</scope>
    <source>
        <strain evidence="1">CHS0354</strain>
        <tissue evidence="1">Mantle</tissue>
    </source>
</reference>
<accession>A0AAE0TAS6</accession>
<comment type="caution">
    <text evidence="1">The sequence shown here is derived from an EMBL/GenBank/DDBJ whole genome shotgun (WGS) entry which is preliminary data.</text>
</comment>
<dbReference type="AlphaFoldDB" id="A0AAE0TAS6"/>
<protein>
    <submittedName>
        <fullName evidence="1">Uncharacterized protein</fullName>
    </submittedName>
</protein>
<reference evidence="1" key="1">
    <citation type="journal article" date="2021" name="Genome Biol. Evol.">
        <title>A High-Quality Reference Genome for a Parasitic Bivalve with Doubly Uniparental Inheritance (Bivalvia: Unionida).</title>
        <authorList>
            <person name="Smith C.H."/>
        </authorList>
    </citation>
    <scope>NUCLEOTIDE SEQUENCE</scope>
    <source>
        <strain evidence="1">CHS0354</strain>
    </source>
</reference>